<keyword evidence="5" id="KW-0479">Metal-binding</keyword>
<dbReference type="eggNOG" id="COG0377">
    <property type="taxonomic scope" value="Bacteria"/>
</dbReference>
<sequence>MVDFSGQVYAIRKRLLPQPGGSSRGSNQGEYWGVGGPPGVSRAGPHVLASSGVTVSTLDWGTTYRVTVLDLGLACCGVEVMAALEGDRPHDLAALGVDVAHAAGEAHVLVVSGTVTDVMLPAVIATYQEMPEPRYVLSVGACSNTGGPYWDSYSVTKGIDQVLPVHVAVPGCPPRPEALLDGLAALHRLVS</sequence>
<dbReference type="SUPFAM" id="SSF56770">
    <property type="entry name" value="HydA/Nqo6-like"/>
    <property type="match status" value="1"/>
</dbReference>
<keyword evidence="9" id="KW-0520">NAD</keyword>
<evidence type="ECO:0000256" key="2">
    <source>
        <dbReference type="ARBA" id="ARBA00022475"/>
    </source>
</evidence>
<organism evidence="12 13">
    <name type="scientific">Saccharothrix espanaensis (strain ATCC 51144 / DSM 44229 / JCM 9112 / NBRC 15066 / NRRL 15764)</name>
    <dbReference type="NCBI Taxonomy" id="1179773"/>
    <lineage>
        <taxon>Bacteria</taxon>
        <taxon>Bacillati</taxon>
        <taxon>Actinomycetota</taxon>
        <taxon>Actinomycetes</taxon>
        <taxon>Pseudonocardiales</taxon>
        <taxon>Pseudonocardiaceae</taxon>
        <taxon>Saccharothrix</taxon>
    </lineage>
</organism>
<name>K0KA61_SACES</name>
<keyword evidence="6" id="KW-1278">Translocase</keyword>
<evidence type="ECO:0000256" key="7">
    <source>
        <dbReference type="ARBA" id="ARBA00023004"/>
    </source>
</evidence>
<evidence type="ECO:0000256" key="10">
    <source>
        <dbReference type="ARBA" id="ARBA00023136"/>
    </source>
</evidence>
<keyword evidence="10" id="KW-0472">Membrane</keyword>
<feature type="domain" description="NADH:ubiquinone oxidoreductase-like 20kDa subunit" evidence="11">
    <location>
        <begin position="76"/>
        <end position="186"/>
    </location>
</feature>
<dbReference type="GO" id="GO:0008137">
    <property type="term" value="F:NADH dehydrogenase (ubiquinone) activity"/>
    <property type="evidence" value="ECO:0007669"/>
    <property type="project" value="TreeGrafter"/>
</dbReference>
<keyword evidence="13" id="KW-1185">Reference proteome</keyword>
<dbReference type="Pfam" id="PF01058">
    <property type="entry name" value="Oxidored_q6"/>
    <property type="match status" value="1"/>
</dbReference>
<dbReference type="GO" id="GO:0048038">
    <property type="term" value="F:quinone binding"/>
    <property type="evidence" value="ECO:0007669"/>
    <property type="project" value="UniProtKB-KW"/>
</dbReference>
<dbReference type="PATRIC" id="fig|1179773.3.peg.8064"/>
<dbReference type="Gene3D" id="3.40.50.12280">
    <property type="match status" value="1"/>
</dbReference>
<dbReference type="NCBIfam" id="NF005012">
    <property type="entry name" value="PRK06411.1"/>
    <property type="match status" value="1"/>
</dbReference>
<dbReference type="GO" id="GO:0009060">
    <property type="term" value="P:aerobic respiration"/>
    <property type="evidence" value="ECO:0007669"/>
    <property type="project" value="TreeGrafter"/>
</dbReference>
<proteinExistence type="predicted"/>
<accession>K0KA61</accession>
<evidence type="ECO:0000256" key="3">
    <source>
        <dbReference type="ARBA" id="ARBA00022485"/>
    </source>
</evidence>
<evidence type="ECO:0000259" key="11">
    <source>
        <dbReference type="Pfam" id="PF01058"/>
    </source>
</evidence>
<dbReference type="STRING" id="1179773.BN6_79880"/>
<dbReference type="KEGG" id="sesp:BN6_79880"/>
<dbReference type="PANTHER" id="PTHR11995">
    <property type="entry name" value="NADH DEHYDROGENASE"/>
    <property type="match status" value="1"/>
</dbReference>
<keyword evidence="1" id="KW-0813">Transport</keyword>
<dbReference type="AlphaFoldDB" id="K0KA61"/>
<keyword evidence="8" id="KW-0411">Iron-sulfur</keyword>
<evidence type="ECO:0000256" key="4">
    <source>
        <dbReference type="ARBA" id="ARBA00022719"/>
    </source>
</evidence>
<evidence type="ECO:0000256" key="9">
    <source>
        <dbReference type="ARBA" id="ARBA00023027"/>
    </source>
</evidence>
<dbReference type="PANTHER" id="PTHR11995:SF33">
    <property type="entry name" value="NADH-QUINONE OXIDOREDUCTASE SUBUNIT B 2"/>
    <property type="match status" value="1"/>
</dbReference>
<dbReference type="GO" id="GO:0015990">
    <property type="term" value="P:electron transport coupled proton transport"/>
    <property type="evidence" value="ECO:0007669"/>
    <property type="project" value="TreeGrafter"/>
</dbReference>
<dbReference type="BioCyc" id="SESP1179773:BN6_RS38665-MONOMER"/>
<evidence type="ECO:0000256" key="1">
    <source>
        <dbReference type="ARBA" id="ARBA00022448"/>
    </source>
</evidence>
<evidence type="ECO:0000256" key="8">
    <source>
        <dbReference type="ARBA" id="ARBA00023014"/>
    </source>
</evidence>
<dbReference type="GO" id="GO:0046872">
    <property type="term" value="F:metal ion binding"/>
    <property type="evidence" value="ECO:0007669"/>
    <property type="project" value="UniProtKB-KW"/>
</dbReference>
<evidence type="ECO:0000313" key="12">
    <source>
        <dbReference type="EMBL" id="CCH35206.1"/>
    </source>
</evidence>
<dbReference type="GO" id="GO:0045271">
    <property type="term" value="C:respiratory chain complex I"/>
    <property type="evidence" value="ECO:0007669"/>
    <property type="project" value="TreeGrafter"/>
</dbReference>
<gene>
    <name evidence="12" type="ordered locus">BN6_79880</name>
</gene>
<evidence type="ECO:0000256" key="6">
    <source>
        <dbReference type="ARBA" id="ARBA00022967"/>
    </source>
</evidence>
<dbReference type="HOGENOM" id="CLU_055737_7_0_11"/>
<dbReference type="InterPro" id="IPR006137">
    <property type="entry name" value="NADH_UbQ_OxRdtase-like_20kDa"/>
</dbReference>
<evidence type="ECO:0000256" key="5">
    <source>
        <dbReference type="ARBA" id="ARBA00022723"/>
    </source>
</evidence>
<keyword evidence="4" id="KW-0874">Quinone</keyword>
<keyword evidence="2" id="KW-1003">Cell membrane</keyword>
<dbReference type="EMBL" id="HE804045">
    <property type="protein sequence ID" value="CCH35206.1"/>
    <property type="molecule type" value="Genomic_DNA"/>
</dbReference>
<keyword evidence="3" id="KW-0004">4Fe-4S</keyword>
<keyword evidence="7" id="KW-0408">Iron</keyword>
<evidence type="ECO:0000313" key="13">
    <source>
        <dbReference type="Proteomes" id="UP000006281"/>
    </source>
</evidence>
<reference evidence="12 13" key="1">
    <citation type="journal article" date="2012" name="BMC Genomics">
        <title>Complete genome sequence of Saccharothrix espanaensis DSM 44229T and comparison to the other completely sequenced Pseudonocardiaceae.</title>
        <authorList>
            <person name="Strobel T."/>
            <person name="Al-Dilaimi A."/>
            <person name="Blom J."/>
            <person name="Gessner A."/>
            <person name="Kalinowski J."/>
            <person name="Luzhetska M."/>
            <person name="Puhler A."/>
            <person name="Szczepanowski R."/>
            <person name="Bechthold A."/>
            <person name="Ruckert C."/>
        </authorList>
    </citation>
    <scope>NUCLEOTIDE SEQUENCE [LARGE SCALE GENOMIC DNA]</scope>
    <source>
        <strain evidence="13">ATCC 51144 / DSM 44229 / JCM 9112 / NBRC 15066 / NRRL 15764</strain>
    </source>
</reference>
<dbReference type="GO" id="GO:0051539">
    <property type="term" value="F:4 iron, 4 sulfur cluster binding"/>
    <property type="evidence" value="ECO:0007669"/>
    <property type="project" value="UniProtKB-KW"/>
</dbReference>
<dbReference type="Proteomes" id="UP000006281">
    <property type="component" value="Chromosome"/>
</dbReference>
<protein>
    <submittedName>
        <fullName evidence="12">NADH-quinone oxidoreductase subunit</fullName>
    </submittedName>
</protein>